<proteinExistence type="predicted"/>
<gene>
    <name evidence="1" type="ORF">FRACYDRAFT_240503</name>
</gene>
<organism evidence="1 2">
    <name type="scientific">Fragilariopsis cylindrus CCMP1102</name>
    <dbReference type="NCBI Taxonomy" id="635003"/>
    <lineage>
        <taxon>Eukaryota</taxon>
        <taxon>Sar</taxon>
        <taxon>Stramenopiles</taxon>
        <taxon>Ochrophyta</taxon>
        <taxon>Bacillariophyta</taxon>
        <taxon>Bacillariophyceae</taxon>
        <taxon>Bacillariophycidae</taxon>
        <taxon>Bacillariales</taxon>
        <taxon>Bacillariaceae</taxon>
        <taxon>Fragilariopsis</taxon>
    </lineage>
</organism>
<sequence length="328" mass="38280">MKPEEHNIDEISPIIIQNDPLPDEKKVKFQENIFRDEDEEGAAAVMFEKNELRVDDVGLEQQYVFDGHHQMFHNYFKGKSGKVVEEMLMAHAYIFHQNATYGGCCGSISLKMTAHEDLLDALGLKGALRFNCPRDFQSENSSVRRSVIPRDHYMAEDTRVWTPEYVDYLRTLVTYPNKKRSMYTIIVHMLRGNSSPCKEKSRGFHSYLPNLHYQTLIDKYMKPGARVVIYTSAKSFEDLNEFRNRGYEVNVDTSLKETWKEFVTADVMIMSRSDFSMVPAMVAKGTVVYTPFWHHSLRRWKRVSQTIMTKTDEETIRLQETKCVFPVR</sequence>
<keyword evidence="2" id="KW-1185">Reference proteome</keyword>
<dbReference type="Proteomes" id="UP000095751">
    <property type="component" value="Unassembled WGS sequence"/>
</dbReference>
<dbReference type="EMBL" id="KV784359">
    <property type="protein sequence ID" value="OEU15808.1"/>
    <property type="molecule type" value="Genomic_DNA"/>
</dbReference>
<dbReference type="KEGG" id="fcy:FRACYDRAFT_240503"/>
<evidence type="ECO:0008006" key="3">
    <source>
        <dbReference type="Google" id="ProtNLM"/>
    </source>
</evidence>
<dbReference type="OrthoDB" id="41571at2759"/>
<evidence type="ECO:0000313" key="1">
    <source>
        <dbReference type="EMBL" id="OEU15808.1"/>
    </source>
</evidence>
<dbReference type="AlphaFoldDB" id="A0A1E7FCA0"/>
<evidence type="ECO:0000313" key="2">
    <source>
        <dbReference type="Proteomes" id="UP000095751"/>
    </source>
</evidence>
<protein>
    <recommendedName>
        <fullName evidence="3">O-GlcNAc transferase C-terminal domain-containing protein</fullName>
    </recommendedName>
</protein>
<reference evidence="1 2" key="1">
    <citation type="submission" date="2016-09" db="EMBL/GenBank/DDBJ databases">
        <title>Extensive genetic diversity and differential bi-allelic expression allows diatom success in the polar Southern Ocean.</title>
        <authorList>
            <consortium name="DOE Joint Genome Institute"/>
            <person name="Mock T."/>
            <person name="Otillar R.P."/>
            <person name="Strauss J."/>
            <person name="Dupont C."/>
            <person name="Frickenhaus S."/>
            <person name="Maumus F."/>
            <person name="Mcmullan M."/>
            <person name="Sanges R."/>
            <person name="Schmutz J."/>
            <person name="Toseland A."/>
            <person name="Valas R."/>
            <person name="Veluchamy A."/>
            <person name="Ward B.J."/>
            <person name="Allen A."/>
            <person name="Barry K."/>
            <person name="Falciatore A."/>
            <person name="Ferrante M."/>
            <person name="Fortunato A.E."/>
            <person name="Gloeckner G."/>
            <person name="Gruber A."/>
            <person name="Hipkin R."/>
            <person name="Janech M."/>
            <person name="Kroth P."/>
            <person name="Leese F."/>
            <person name="Lindquist E."/>
            <person name="Lyon B.R."/>
            <person name="Martin J."/>
            <person name="Mayer C."/>
            <person name="Parker M."/>
            <person name="Quesneville H."/>
            <person name="Raymond J."/>
            <person name="Uhlig C."/>
            <person name="Valentin K.U."/>
            <person name="Worden A.Z."/>
            <person name="Armbrust E.V."/>
            <person name="Bowler C."/>
            <person name="Green B."/>
            <person name="Moulton V."/>
            <person name="Van Oosterhout C."/>
            <person name="Grigoriev I."/>
        </authorList>
    </citation>
    <scope>NUCLEOTIDE SEQUENCE [LARGE SCALE GENOMIC DNA]</scope>
    <source>
        <strain evidence="1 2">CCMP1102</strain>
    </source>
</reference>
<name>A0A1E7FCA0_9STRA</name>
<dbReference type="InParanoid" id="A0A1E7FCA0"/>
<accession>A0A1E7FCA0</accession>